<keyword evidence="1" id="KW-0732">Signal</keyword>
<reference evidence="2 3" key="1">
    <citation type="submission" date="2013-09" db="EMBL/GenBank/DDBJ databases">
        <title>Whole genome shotgun sequence of Novosphingobium tardaugens NBRC 16725.</title>
        <authorList>
            <person name="Isaki S."/>
            <person name="Hosoyama A."/>
            <person name="Tsuchikane K."/>
            <person name="Katsumata H."/>
            <person name="Ando Y."/>
            <person name="Yamazaki S."/>
            <person name="Fujita N."/>
        </authorList>
    </citation>
    <scope>NUCLEOTIDE SEQUENCE [LARGE SCALE GENOMIC DNA]</scope>
    <source>
        <strain evidence="2 3">NBRC 16725</strain>
    </source>
</reference>
<name>U2Y8V6_9SPHN</name>
<dbReference type="EMBL" id="BASZ01000006">
    <property type="protein sequence ID" value="GAD49701.1"/>
    <property type="molecule type" value="Genomic_DNA"/>
</dbReference>
<feature type="signal peptide" evidence="1">
    <location>
        <begin position="1"/>
        <end position="22"/>
    </location>
</feature>
<feature type="chain" id="PRO_5030177664" evidence="1">
    <location>
        <begin position="23"/>
        <end position="89"/>
    </location>
</feature>
<evidence type="ECO:0000256" key="1">
    <source>
        <dbReference type="SAM" id="SignalP"/>
    </source>
</evidence>
<gene>
    <name evidence="2" type="ORF">NT2_06_01410</name>
</gene>
<comment type="caution">
    <text evidence="2">The sequence shown here is derived from an EMBL/GenBank/DDBJ whole genome shotgun (WGS) entry which is preliminary data.</text>
</comment>
<proteinExistence type="predicted"/>
<protein>
    <submittedName>
        <fullName evidence="2">Uncharacterized protein</fullName>
    </submittedName>
</protein>
<dbReference type="AlphaFoldDB" id="U2Y8V6"/>
<keyword evidence="3" id="KW-1185">Reference proteome</keyword>
<sequence length="89" mass="9519">MKTFLTLAAVAAALAGASAASAHDNAGGHWEWQFRPTFGPNKSNRPSQVRVWVKDRSSEVANCNCDMMKMSVADCMMDMRGKGKAPSAG</sequence>
<evidence type="ECO:0000313" key="2">
    <source>
        <dbReference type="EMBL" id="GAD49701.1"/>
    </source>
</evidence>
<evidence type="ECO:0000313" key="3">
    <source>
        <dbReference type="Proteomes" id="UP000016568"/>
    </source>
</evidence>
<dbReference type="Proteomes" id="UP000016568">
    <property type="component" value="Unassembled WGS sequence"/>
</dbReference>
<dbReference type="KEGG" id="ntd:EGO55_18690"/>
<organism evidence="2 3">
    <name type="scientific">Caenibius tardaugens NBRC 16725</name>
    <dbReference type="NCBI Taxonomy" id="1219035"/>
    <lineage>
        <taxon>Bacteria</taxon>
        <taxon>Pseudomonadati</taxon>
        <taxon>Pseudomonadota</taxon>
        <taxon>Alphaproteobacteria</taxon>
        <taxon>Sphingomonadales</taxon>
        <taxon>Erythrobacteraceae</taxon>
        <taxon>Caenibius</taxon>
    </lineage>
</organism>
<dbReference type="RefSeq" id="WP_021690606.1">
    <property type="nucleotide sequence ID" value="NZ_BASZ01000006.1"/>
</dbReference>
<dbReference type="OrthoDB" id="7478518at2"/>
<dbReference type="eggNOG" id="ENOG5032CXJ">
    <property type="taxonomic scope" value="Bacteria"/>
</dbReference>
<accession>U2Y8V6</accession>